<dbReference type="Pfam" id="PF01663">
    <property type="entry name" value="Phosphodiest"/>
    <property type="match status" value="1"/>
</dbReference>
<dbReference type="AlphaFoldDB" id="A0A7V2F4I3"/>
<reference evidence="1" key="1">
    <citation type="journal article" date="2020" name="mSystems">
        <title>Genome- and Community-Level Interaction Insights into Carbon Utilization and Element Cycling Functions of Hydrothermarchaeota in Hydrothermal Sediment.</title>
        <authorList>
            <person name="Zhou Z."/>
            <person name="Liu Y."/>
            <person name="Xu W."/>
            <person name="Pan J."/>
            <person name="Luo Z.H."/>
            <person name="Li M."/>
        </authorList>
    </citation>
    <scope>NUCLEOTIDE SEQUENCE [LARGE SCALE GENOMIC DNA]</scope>
    <source>
        <strain evidence="1">SpSt-1233</strain>
    </source>
</reference>
<accession>A0A7V2F4I3</accession>
<evidence type="ECO:0000313" key="1">
    <source>
        <dbReference type="EMBL" id="HER44464.1"/>
    </source>
</evidence>
<proteinExistence type="predicted"/>
<dbReference type="EMBL" id="DSEC01000602">
    <property type="protein sequence ID" value="HER44464.1"/>
    <property type="molecule type" value="Genomic_DNA"/>
</dbReference>
<dbReference type="InterPro" id="IPR017850">
    <property type="entry name" value="Alkaline_phosphatase_core_sf"/>
</dbReference>
<dbReference type="Gene3D" id="3.40.720.10">
    <property type="entry name" value="Alkaline Phosphatase, subunit A"/>
    <property type="match status" value="1"/>
</dbReference>
<dbReference type="InterPro" id="IPR006311">
    <property type="entry name" value="TAT_signal"/>
</dbReference>
<dbReference type="SUPFAM" id="SSF53649">
    <property type="entry name" value="Alkaline phosphatase-like"/>
    <property type="match status" value="1"/>
</dbReference>
<feature type="non-terminal residue" evidence="1">
    <location>
        <position position="83"/>
    </location>
</feature>
<name>A0A7V2F4I3_UNCEI</name>
<dbReference type="InterPro" id="IPR002591">
    <property type="entry name" value="Phosphodiest/P_Trfase"/>
</dbReference>
<organism evidence="1">
    <name type="scientific">Eiseniibacteriota bacterium</name>
    <dbReference type="NCBI Taxonomy" id="2212470"/>
    <lineage>
        <taxon>Bacteria</taxon>
        <taxon>Candidatus Eiseniibacteriota</taxon>
    </lineage>
</organism>
<gene>
    <name evidence="1" type="ORF">ENO08_08400</name>
</gene>
<sequence length="83" mass="8940">MDRRDFLRYLLGGAAALAVDWSSLHAASAFAGGYEKSVVILGIDGMDPRIVERLAADGRMPAFRRLMDEGSFSPLGTTIPPQS</sequence>
<protein>
    <recommendedName>
        <fullName evidence="2">Twin-arginine translocation signal domain-containing protein</fullName>
    </recommendedName>
</protein>
<dbReference type="Proteomes" id="UP000886069">
    <property type="component" value="Unassembled WGS sequence"/>
</dbReference>
<evidence type="ECO:0008006" key="2">
    <source>
        <dbReference type="Google" id="ProtNLM"/>
    </source>
</evidence>
<dbReference type="PROSITE" id="PS51318">
    <property type="entry name" value="TAT"/>
    <property type="match status" value="1"/>
</dbReference>
<comment type="caution">
    <text evidence="1">The sequence shown here is derived from an EMBL/GenBank/DDBJ whole genome shotgun (WGS) entry which is preliminary data.</text>
</comment>